<protein>
    <submittedName>
        <fullName evidence="2">Uncharacterized protein</fullName>
    </submittedName>
</protein>
<reference evidence="2 3" key="1">
    <citation type="submission" date="2019-03" db="EMBL/GenBank/DDBJ databases">
        <title>Genomic Encyclopedia of Type Strains, Phase IV (KMG-IV): sequencing the most valuable type-strain genomes for metagenomic binning, comparative biology and taxonomic classification.</title>
        <authorList>
            <person name="Goeker M."/>
        </authorList>
    </citation>
    <scope>NUCLEOTIDE SEQUENCE [LARGE SCALE GENOMIC DNA]</scope>
    <source>
        <strain evidence="2 3">DSM 15969</strain>
    </source>
</reference>
<keyword evidence="3" id="KW-1185">Reference proteome</keyword>
<feature type="transmembrane region" description="Helical" evidence="1">
    <location>
        <begin position="57"/>
        <end position="75"/>
    </location>
</feature>
<proteinExistence type="predicted"/>
<evidence type="ECO:0000313" key="2">
    <source>
        <dbReference type="EMBL" id="TCL39205.1"/>
    </source>
</evidence>
<keyword evidence="1" id="KW-1133">Transmembrane helix</keyword>
<keyword evidence="1" id="KW-0472">Membrane</keyword>
<feature type="transmembrane region" description="Helical" evidence="1">
    <location>
        <begin position="122"/>
        <end position="143"/>
    </location>
</feature>
<feature type="transmembrane region" description="Helical" evidence="1">
    <location>
        <begin position="33"/>
        <end position="50"/>
    </location>
</feature>
<evidence type="ECO:0000313" key="3">
    <source>
        <dbReference type="Proteomes" id="UP000295063"/>
    </source>
</evidence>
<comment type="caution">
    <text evidence="2">The sequence shown here is derived from an EMBL/GenBank/DDBJ whole genome shotgun (WGS) entry which is preliminary data.</text>
</comment>
<feature type="transmembrane region" description="Helical" evidence="1">
    <location>
        <begin position="155"/>
        <end position="180"/>
    </location>
</feature>
<dbReference type="EMBL" id="SLUI01000002">
    <property type="protein sequence ID" value="TCL39205.1"/>
    <property type="molecule type" value="Genomic_DNA"/>
</dbReference>
<dbReference type="OrthoDB" id="1679483at2"/>
<sequence length="185" mass="21144">MLLAVTGTAVEVELQKMLTTAHVAKWMQDIVHMNWWILCGLSVLSAVLWWKLLNKARLPEVLLYTVLTLIIMMGLDECGDELTLWVYPVYLFPVFPVISASNLLFVTLSLSLTYQYFPTWKSFGIALIGVAGFLAFILEPVFAEIDLYRLLNWSYGYNFLLYIVVALLVRGIVLFLFSVAERHSK</sequence>
<gene>
    <name evidence="2" type="ORF">EV210_102115</name>
</gene>
<organism evidence="2 3">
    <name type="scientific">Anaerospora hongkongensis</name>
    <dbReference type="NCBI Taxonomy" id="244830"/>
    <lineage>
        <taxon>Bacteria</taxon>
        <taxon>Bacillati</taxon>
        <taxon>Bacillota</taxon>
        <taxon>Negativicutes</taxon>
        <taxon>Selenomonadales</taxon>
        <taxon>Sporomusaceae</taxon>
        <taxon>Anaerospora</taxon>
    </lineage>
</organism>
<accession>A0A4R1Q340</accession>
<feature type="transmembrane region" description="Helical" evidence="1">
    <location>
        <begin position="87"/>
        <end position="110"/>
    </location>
</feature>
<dbReference type="Proteomes" id="UP000295063">
    <property type="component" value="Unassembled WGS sequence"/>
</dbReference>
<keyword evidence="1" id="KW-0812">Transmembrane</keyword>
<evidence type="ECO:0000256" key="1">
    <source>
        <dbReference type="SAM" id="Phobius"/>
    </source>
</evidence>
<name>A0A4R1Q340_9FIRM</name>
<dbReference type="AlphaFoldDB" id="A0A4R1Q340"/>
<dbReference type="RefSeq" id="WP_132075362.1">
    <property type="nucleotide sequence ID" value="NZ_SLUI01000002.1"/>
</dbReference>